<organism evidence="1 2">
    <name type="scientific">Clarias magur</name>
    <name type="common">Asian catfish</name>
    <name type="synonym">Macropteronotus magur</name>
    <dbReference type="NCBI Taxonomy" id="1594786"/>
    <lineage>
        <taxon>Eukaryota</taxon>
        <taxon>Metazoa</taxon>
        <taxon>Chordata</taxon>
        <taxon>Craniata</taxon>
        <taxon>Vertebrata</taxon>
        <taxon>Euteleostomi</taxon>
        <taxon>Actinopterygii</taxon>
        <taxon>Neopterygii</taxon>
        <taxon>Teleostei</taxon>
        <taxon>Ostariophysi</taxon>
        <taxon>Siluriformes</taxon>
        <taxon>Clariidae</taxon>
        <taxon>Clarias</taxon>
    </lineage>
</organism>
<dbReference type="EMBL" id="QNUK01000048">
    <property type="protein sequence ID" value="KAF5905200.1"/>
    <property type="molecule type" value="Genomic_DNA"/>
</dbReference>
<sequence length="63" mass="7360">MQPPEEQELHHMLMNERQGSDVKERAFYCPPEAQRIWHHIDKYTATLAFTSRSGTYCNSAAHL</sequence>
<comment type="caution">
    <text evidence="1">The sequence shown here is derived from an EMBL/GenBank/DDBJ whole genome shotgun (WGS) entry which is preliminary data.</text>
</comment>
<gene>
    <name evidence="1" type="ORF">DAT39_005162</name>
</gene>
<reference evidence="1" key="1">
    <citation type="submission" date="2020-07" db="EMBL/GenBank/DDBJ databases">
        <title>Clarias magur genome sequencing, assembly and annotation.</title>
        <authorList>
            <person name="Kushwaha B."/>
            <person name="Kumar R."/>
            <person name="Das P."/>
            <person name="Joshi C.G."/>
            <person name="Kumar D."/>
            <person name="Nagpure N.S."/>
            <person name="Pandey M."/>
            <person name="Agarwal S."/>
            <person name="Srivastava S."/>
            <person name="Singh M."/>
            <person name="Sahoo L."/>
            <person name="Jayasankar P."/>
            <person name="Meher P.K."/>
            <person name="Koringa P.G."/>
            <person name="Iquebal M.A."/>
            <person name="Das S.P."/>
            <person name="Bit A."/>
            <person name="Patnaik S."/>
            <person name="Patel N."/>
            <person name="Shah T.M."/>
            <person name="Hinsu A."/>
            <person name="Jena J.K."/>
        </authorList>
    </citation>
    <scope>NUCLEOTIDE SEQUENCE</scope>
    <source>
        <strain evidence="1">CIFAMagur01</strain>
        <tissue evidence="1">Testis</tissue>
    </source>
</reference>
<accession>A0A8J4U3M0</accession>
<dbReference type="Proteomes" id="UP000727407">
    <property type="component" value="Unassembled WGS sequence"/>
</dbReference>
<evidence type="ECO:0000313" key="2">
    <source>
        <dbReference type="Proteomes" id="UP000727407"/>
    </source>
</evidence>
<keyword evidence="2" id="KW-1185">Reference proteome</keyword>
<evidence type="ECO:0000313" key="1">
    <source>
        <dbReference type="EMBL" id="KAF5905200.1"/>
    </source>
</evidence>
<protein>
    <submittedName>
        <fullName evidence="1">Uncharacterized protein</fullName>
    </submittedName>
</protein>
<proteinExistence type="predicted"/>
<name>A0A8J4U3M0_CLAMG</name>
<dbReference type="AlphaFoldDB" id="A0A8J4U3M0"/>